<protein>
    <submittedName>
        <fullName evidence="1">Uncharacterized protein</fullName>
    </submittedName>
</protein>
<sequence>MLMLLSKYDFARDKLGLEESFSLVILSFDLSFPCVFKSDFIRLKFESFLAILRFTLGCSAFELLEEDSILMVVCTLGVLFTPKHHLQPNNLFFFCGLILDFSLSENIALLKSSLISLFSWCFTERNAIFSIGLTKADVTLSFLSFFFSPETSILTLKFFCTLTPPPPLPPQPILCYSSCSLLY</sequence>
<evidence type="ECO:0000313" key="1">
    <source>
        <dbReference type="EMBL" id="CAI2376526.1"/>
    </source>
</evidence>
<reference evidence="1" key="1">
    <citation type="submission" date="2023-07" db="EMBL/GenBank/DDBJ databases">
        <authorList>
            <consortium name="AG Swart"/>
            <person name="Singh M."/>
            <person name="Singh A."/>
            <person name="Seah K."/>
            <person name="Emmerich C."/>
        </authorList>
    </citation>
    <scope>NUCLEOTIDE SEQUENCE</scope>
    <source>
        <strain evidence="1">DP1</strain>
    </source>
</reference>
<keyword evidence="2" id="KW-1185">Reference proteome</keyword>
<organism evidence="1 2">
    <name type="scientific">Euplotes crassus</name>
    <dbReference type="NCBI Taxonomy" id="5936"/>
    <lineage>
        <taxon>Eukaryota</taxon>
        <taxon>Sar</taxon>
        <taxon>Alveolata</taxon>
        <taxon>Ciliophora</taxon>
        <taxon>Intramacronucleata</taxon>
        <taxon>Spirotrichea</taxon>
        <taxon>Hypotrichia</taxon>
        <taxon>Euplotida</taxon>
        <taxon>Euplotidae</taxon>
        <taxon>Moneuplotes</taxon>
    </lineage>
</organism>
<dbReference type="EMBL" id="CAMPGE010018088">
    <property type="protein sequence ID" value="CAI2376526.1"/>
    <property type="molecule type" value="Genomic_DNA"/>
</dbReference>
<name>A0AAD1XPE5_EUPCR</name>
<evidence type="ECO:0000313" key="2">
    <source>
        <dbReference type="Proteomes" id="UP001295684"/>
    </source>
</evidence>
<accession>A0AAD1XPE5</accession>
<comment type="caution">
    <text evidence="1">The sequence shown here is derived from an EMBL/GenBank/DDBJ whole genome shotgun (WGS) entry which is preliminary data.</text>
</comment>
<dbReference type="AlphaFoldDB" id="A0AAD1XPE5"/>
<proteinExistence type="predicted"/>
<dbReference type="Proteomes" id="UP001295684">
    <property type="component" value="Unassembled WGS sequence"/>
</dbReference>
<gene>
    <name evidence="1" type="ORF">ECRASSUSDP1_LOCUS17896</name>
</gene>